<feature type="domain" description="WYL" evidence="1">
    <location>
        <begin position="233"/>
        <end position="318"/>
    </location>
</feature>
<gene>
    <name evidence="3" type="ORF">JCM16418_2585</name>
</gene>
<dbReference type="InterPro" id="IPR026881">
    <property type="entry name" value="WYL_dom"/>
</dbReference>
<dbReference type="InterPro" id="IPR057727">
    <property type="entry name" value="WCX_dom"/>
</dbReference>
<accession>W7Z269</accession>
<evidence type="ECO:0000259" key="2">
    <source>
        <dbReference type="Pfam" id="PF25583"/>
    </source>
</evidence>
<dbReference type="STRING" id="1236976.JCM16418_2585"/>
<reference evidence="3 4" key="1">
    <citation type="journal article" date="2014" name="Genome Announc.">
        <title>Draft Genome Sequence of Paenibacillus pini JCM 16418T, Isolated from the Rhizosphere of Pine Tree.</title>
        <authorList>
            <person name="Yuki M."/>
            <person name="Oshima K."/>
            <person name="Suda W."/>
            <person name="Oshida Y."/>
            <person name="Kitamura K."/>
            <person name="Iida Y."/>
            <person name="Hattori M."/>
            <person name="Ohkuma M."/>
        </authorList>
    </citation>
    <scope>NUCLEOTIDE SEQUENCE [LARGE SCALE GENOMIC DNA]</scope>
    <source>
        <strain evidence="3 4">JCM 16418</strain>
    </source>
</reference>
<name>W7Z269_9BACL</name>
<feature type="domain" description="WCX" evidence="2">
    <location>
        <begin position="349"/>
        <end position="430"/>
    </location>
</feature>
<dbReference type="PANTHER" id="PTHR34580:SF1">
    <property type="entry name" value="PROTEIN PAFC"/>
    <property type="match status" value="1"/>
</dbReference>
<dbReference type="Pfam" id="PF25583">
    <property type="entry name" value="WCX"/>
    <property type="match status" value="1"/>
</dbReference>
<protein>
    <submittedName>
        <fullName evidence="3">Uncharacterized protein</fullName>
    </submittedName>
</protein>
<dbReference type="PANTHER" id="PTHR34580">
    <property type="match status" value="1"/>
</dbReference>
<dbReference type="EMBL" id="BAVZ01000007">
    <property type="protein sequence ID" value="GAF08504.1"/>
    <property type="molecule type" value="Genomic_DNA"/>
</dbReference>
<proteinExistence type="predicted"/>
<dbReference type="InterPro" id="IPR051534">
    <property type="entry name" value="CBASS_pafABC_assoc_protein"/>
</dbReference>
<dbReference type="PROSITE" id="PS52050">
    <property type="entry name" value="WYL"/>
    <property type="match status" value="1"/>
</dbReference>
<dbReference type="Proteomes" id="UP000019364">
    <property type="component" value="Unassembled WGS sequence"/>
</dbReference>
<evidence type="ECO:0000313" key="4">
    <source>
        <dbReference type="Proteomes" id="UP000019364"/>
    </source>
</evidence>
<comment type="caution">
    <text evidence="3">The sequence shown here is derived from an EMBL/GenBank/DDBJ whole genome shotgun (WGS) entry which is preliminary data.</text>
</comment>
<evidence type="ECO:0000259" key="1">
    <source>
        <dbReference type="Pfam" id="PF13280"/>
    </source>
</evidence>
<dbReference type="AlphaFoldDB" id="W7Z269"/>
<dbReference type="Pfam" id="PF13280">
    <property type="entry name" value="WYL"/>
    <property type="match status" value="1"/>
</dbReference>
<evidence type="ECO:0000313" key="3">
    <source>
        <dbReference type="EMBL" id="GAF08504.1"/>
    </source>
</evidence>
<dbReference type="OrthoDB" id="2651809at2"/>
<organism evidence="3 4">
    <name type="scientific">Paenibacillus pini JCM 16418</name>
    <dbReference type="NCBI Taxonomy" id="1236976"/>
    <lineage>
        <taxon>Bacteria</taxon>
        <taxon>Bacillati</taxon>
        <taxon>Bacillota</taxon>
        <taxon>Bacilli</taxon>
        <taxon>Bacillales</taxon>
        <taxon>Paenibacillaceae</taxon>
        <taxon>Paenibacillus</taxon>
    </lineage>
</organism>
<keyword evidence="4" id="KW-1185">Reference proteome</keyword>
<dbReference type="RefSeq" id="WP_036648997.1">
    <property type="nucleotide sequence ID" value="NZ_BAVZ01000007.1"/>
</dbReference>
<sequence length="441" mass="51332">MAKESFDKEVQFLRMLVLTSGAYSRQQFADKLGISIHTFDKTIKNLKNIVNSMSEQLSSGQSKEFAETLRYNYLDSANPALLFLFRAKSLKESEIVRISLILTTLQHDPLTANEVLDACYGGLPVDSPLPDEKTIRPDLKYLEQVGVIRRLSSSRPYRYRIHDDLITKLSTEELHDLYDFIDIMANTQVPSVQGYLLRDGLRKHLARNGTNHNTIAPFLYKYHFYSRILAEAHLFTLFTAIRNRCNIEILYFSHKKPQMYASQNTNPLFERESTSIAETILPIKVVYDHQYGRWYLLAHHSRNGMRTYRLDGITQIQVAEQVAESLYEEKRAKLEQNMKNSWLIDTKNPVTVRVKFYNPGDGIPNFVKERVTLQGQWGQITEEHDDGFIYEIHVNGVTEIRPWLRSFGSSCEVLEPKQLRKEMIADWKEIQSYYESIRENI</sequence>
<dbReference type="eggNOG" id="COG2378">
    <property type="taxonomic scope" value="Bacteria"/>
</dbReference>